<name>A0A164WFU3_DAUCS</name>
<accession>A0A164WFU3</accession>
<reference evidence="1" key="1">
    <citation type="journal article" date="2016" name="Nat. Genet.">
        <title>A high-quality carrot genome assembly provides new insights into carotenoid accumulation and asterid genome evolution.</title>
        <authorList>
            <person name="Iorizzo M."/>
            <person name="Ellison S."/>
            <person name="Senalik D."/>
            <person name="Zeng P."/>
            <person name="Satapoomin P."/>
            <person name="Huang J."/>
            <person name="Bowman M."/>
            <person name="Iovene M."/>
            <person name="Sanseverino W."/>
            <person name="Cavagnaro P."/>
            <person name="Yildiz M."/>
            <person name="Macko-Podgorni A."/>
            <person name="Moranska E."/>
            <person name="Grzebelus E."/>
            <person name="Grzebelus D."/>
            <person name="Ashrafi H."/>
            <person name="Zheng Z."/>
            <person name="Cheng S."/>
            <person name="Spooner D."/>
            <person name="Van Deynze A."/>
            <person name="Simon P."/>
        </authorList>
    </citation>
    <scope>NUCLEOTIDE SEQUENCE</scope>
    <source>
        <tissue evidence="1">Leaf</tissue>
    </source>
</reference>
<evidence type="ECO:0000313" key="2">
    <source>
        <dbReference type="Proteomes" id="UP000077755"/>
    </source>
</evidence>
<dbReference type="OMA" id="GYDNCVE"/>
<dbReference type="Gramene" id="KZM91727">
    <property type="protein sequence ID" value="KZM91727"/>
    <property type="gene ID" value="DCAR_020908"/>
</dbReference>
<organism evidence="1 2">
    <name type="scientific">Daucus carota subsp. sativus</name>
    <name type="common">Carrot</name>
    <dbReference type="NCBI Taxonomy" id="79200"/>
    <lineage>
        <taxon>Eukaryota</taxon>
        <taxon>Viridiplantae</taxon>
        <taxon>Streptophyta</taxon>
        <taxon>Embryophyta</taxon>
        <taxon>Tracheophyta</taxon>
        <taxon>Spermatophyta</taxon>
        <taxon>Magnoliopsida</taxon>
        <taxon>eudicotyledons</taxon>
        <taxon>Gunneridae</taxon>
        <taxon>Pentapetalae</taxon>
        <taxon>asterids</taxon>
        <taxon>campanulids</taxon>
        <taxon>Apiales</taxon>
        <taxon>Apiaceae</taxon>
        <taxon>Apioideae</taxon>
        <taxon>Scandiceae</taxon>
        <taxon>Daucinae</taxon>
        <taxon>Daucus</taxon>
        <taxon>Daucus sect. Daucus</taxon>
    </lineage>
</organism>
<reference evidence="1" key="2">
    <citation type="submission" date="2022-03" db="EMBL/GenBank/DDBJ databases">
        <title>Draft title - Genomic analysis of global carrot germplasm unveils the trajectory of domestication and the origin of high carotenoid orange carrot.</title>
        <authorList>
            <person name="Iorizzo M."/>
            <person name="Ellison S."/>
            <person name="Senalik D."/>
            <person name="Macko-Podgorni A."/>
            <person name="Grzebelus D."/>
            <person name="Bostan H."/>
            <person name="Rolling W."/>
            <person name="Curaba J."/>
            <person name="Simon P."/>
        </authorList>
    </citation>
    <scope>NUCLEOTIDE SEQUENCE</scope>
    <source>
        <tissue evidence="1">Leaf</tissue>
    </source>
</reference>
<gene>
    <name evidence="1" type="ORF">DCAR_0625432</name>
</gene>
<proteinExistence type="predicted"/>
<keyword evidence="2" id="KW-1185">Reference proteome</keyword>
<dbReference type="PANTHER" id="PTHR35121:SF2">
    <property type="entry name" value="SWIM-TYPE DOMAIN-CONTAINING PROTEIN"/>
    <property type="match status" value="1"/>
</dbReference>
<dbReference type="EMBL" id="CP093348">
    <property type="protein sequence ID" value="WOH06009.1"/>
    <property type="molecule type" value="Genomic_DNA"/>
</dbReference>
<dbReference type="AlphaFoldDB" id="A0A164WFU3"/>
<sequence>MATGAAGGGIYRSLYNDGCITGHDGGIQRRPYHRNCSCALHNTRGYCGHASQNTKVSYPMRRNSSEGCLSLMASEYASWCVATAVTLKGKNLNCDLHCLFDD</sequence>
<dbReference type="Proteomes" id="UP000077755">
    <property type="component" value="Chromosome 6"/>
</dbReference>
<dbReference type="PANTHER" id="PTHR35121">
    <property type="entry name" value="HOMEODOMAIN PROTEIN 8, PUTATIVE-RELATED"/>
    <property type="match status" value="1"/>
</dbReference>
<evidence type="ECO:0000313" key="1">
    <source>
        <dbReference type="EMBL" id="WOH06009.1"/>
    </source>
</evidence>
<protein>
    <submittedName>
        <fullName evidence="1">Uncharacterized protein</fullName>
    </submittedName>
</protein>